<dbReference type="PANTHER" id="PTHR30269">
    <property type="entry name" value="TRANSMEMBRANE PROTEIN YFCA"/>
    <property type="match status" value="1"/>
</dbReference>
<dbReference type="PANTHER" id="PTHR30269:SF0">
    <property type="entry name" value="MEMBRANE TRANSPORTER PROTEIN YFCA-RELATED"/>
    <property type="match status" value="1"/>
</dbReference>
<feature type="transmembrane region" description="Helical" evidence="8">
    <location>
        <begin position="101"/>
        <end position="119"/>
    </location>
</feature>
<feature type="transmembrane region" description="Helical" evidence="8">
    <location>
        <begin position="33"/>
        <end position="55"/>
    </location>
</feature>
<feature type="transmembrane region" description="Helical" evidence="8">
    <location>
        <begin position="231"/>
        <end position="249"/>
    </location>
</feature>
<proteinExistence type="inferred from homology"/>
<gene>
    <name evidence="9" type="ORF">GCM10022242_10090</name>
</gene>
<dbReference type="EMBL" id="BAABAH010000002">
    <property type="protein sequence ID" value="GAA3809284.1"/>
    <property type="molecule type" value="Genomic_DNA"/>
</dbReference>
<evidence type="ECO:0000256" key="8">
    <source>
        <dbReference type="RuleBase" id="RU363041"/>
    </source>
</evidence>
<evidence type="ECO:0000256" key="2">
    <source>
        <dbReference type="ARBA" id="ARBA00009142"/>
    </source>
</evidence>
<protein>
    <recommendedName>
        <fullName evidence="8">Probable membrane transporter protein</fullName>
    </recommendedName>
</protein>
<keyword evidence="4 8" id="KW-1003">Cell membrane</keyword>
<keyword evidence="6 8" id="KW-1133">Transmembrane helix</keyword>
<feature type="transmembrane region" description="Helical" evidence="8">
    <location>
        <begin position="76"/>
        <end position="95"/>
    </location>
</feature>
<evidence type="ECO:0000313" key="9">
    <source>
        <dbReference type="EMBL" id="GAA3809284.1"/>
    </source>
</evidence>
<sequence>MPYDVEGTAFLTIAGVVAGVVGTAGGITSLVSYPALLAVGISPLTANVTNSVALLGSGASSATRAAPDVTGHGETIRRFLPISIVLSLAGAVVLVLTPGRVFDRIVPFLVAAGALIVLLQPRISRWQEHHEHSLGRGQVLAGLSCVALYNGYFGAGSGILLVALLMLTVEPVLHRANSMKNVVLVASDVLPAVLFAVLGTVVWSAAIPLGVGAVVGGLLGPAVARRTRPDVLRVLIACCGFALAAWLLLNP</sequence>
<feature type="transmembrane region" description="Helical" evidence="8">
    <location>
        <begin position="189"/>
        <end position="219"/>
    </location>
</feature>
<evidence type="ECO:0000256" key="7">
    <source>
        <dbReference type="ARBA" id="ARBA00023136"/>
    </source>
</evidence>
<dbReference type="InterPro" id="IPR052017">
    <property type="entry name" value="TSUP"/>
</dbReference>
<feature type="transmembrane region" description="Helical" evidence="8">
    <location>
        <begin position="140"/>
        <end position="169"/>
    </location>
</feature>
<name>A0ABP7I3B3_9ACTN</name>
<keyword evidence="3" id="KW-0813">Transport</keyword>
<organism evidence="9 10">
    <name type="scientific">Nocardioides panacisoli</name>
    <dbReference type="NCBI Taxonomy" id="627624"/>
    <lineage>
        <taxon>Bacteria</taxon>
        <taxon>Bacillati</taxon>
        <taxon>Actinomycetota</taxon>
        <taxon>Actinomycetes</taxon>
        <taxon>Propionibacteriales</taxon>
        <taxon>Nocardioidaceae</taxon>
        <taxon>Nocardioides</taxon>
    </lineage>
</organism>
<evidence type="ECO:0000256" key="5">
    <source>
        <dbReference type="ARBA" id="ARBA00022692"/>
    </source>
</evidence>
<keyword evidence="7 8" id="KW-0472">Membrane</keyword>
<reference evidence="10" key="1">
    <citation type="journal article" date="2019" name="Int. J. Syst. Evol. Microbiol.">
        <title>The Global Catalogue of Microorganisms (GCM) 10K type strain sequencing project: providing services to taxonomists for standard genome sequencing and annotation.</title>
        <authorList>
            <consortium name="The Broad Institute Genomics Platform"/>
            <consortium name="The Broad Institute Genome Sequencing Center for Infectious Disease"/>
            <person name="Wu L."/>
            <person name="Ma J."/>
        </authorList>
    </citation>
    <scope>NUCLEOTIDE SEQUENCE [LARGE SCALE GENOMIC DNA]</scope>
    <source>
        <strain evidence="10">JCM 16953</strain>
    </source>
</reference>
<comment type="subcellular location">
    <subcellularLocation>
        <location evidence="1 8">Cell membrane</location>
        <topology evidence="1 8">Multi-pass membrane protein</topology>
    </subcellularLocation>
</comment>
<dbReference type="RefSeq" id="WP_344772931.1">
    <property type="nucleotide sequence ID" value="NZ_BAABAH010000002.1"/>
</dbReference>
<keyword evidence="10" id="KW-1185">Reference proteome</keyword>
<keyword evidence="5 8" id="KW-0812">Transmembrane</keyword>
<dbReference type="Pfam" id="PF01925">
    <property type="entry name" value="TauE"/>
    <property type="match status" value="1"/>
</dbReference>
<dbReference type="Proteomes" id="UP001501821">
    <property type="component" value="Unassembled WGS sequence"/>
</dbReference>
<evidence type="ECO:0000256" key="4">
    <source>
        <dbReference type="ARBA" id="ARBA00022475"/>
    </source>
</evidence>
<evidence type="ECO:0000256" key="1">
    <source>
        <dbReference type="ARBA" id="ARBA00004651"/>
    </source>
</evidence>
<evidence type="ECO:0000256" key="3">
    <source>
        <dbReference type="ARBA" id="ARBA00022448"/>
    </source>
</evidence>
<comment type="caution">
    <text evidence="9">The sequence shown here is derived from an EMBL/GenBank/DDBJ whole genome shotgun (WGS) entry which is preliminary data.</text>
</comment>
<evidence type="ECO:0000256" key="6">
    <source>
        <dbReference type="ARBA" id="ARBA00022989"/>
    </source>
</evidence>
<feature type="transmembrane region" description="Helical" evidence="8">
    <location>
        <begin position="7"/>
        <end position="27"/>
    </location>
</feature>
<dbReference type="InterPro" id="IPR002781">
    <property type="entry name" value="TM_pro_TauE-like"/>
</dbReference>
<accession>A0ABP7I3B3</accession>
<evidence type="ECO:0000313" key="10">
    <source>
        <dbReference type="Proteomes" id="UP001501821"/>
    </source>
</evidence>
<comment type="similarity">
    <text evidence="2 8">Belongs to the 4-toluene sulfonate uptake permease (TSUP) (TC 2.A.102) family.</text>
</comment>